<dbReference type="EMBL" id="NAJQ01000662">
    <property type="protein sequence ID" value="TKA66217.1"/>
    <property type="molecule type" value="Genomic_DNA"/>
</dbReference>
<comment type="caution">
    <text evidence="7">The sequence shown here is derived from an EMBL/GenBank/DDBJ whole genome shotgun (WGS) entry which is preliminary data.</text>
</comment>
<evidence type="ECO:0008006" key="9">
    <source>
        <dbReference type="Google" id="ProtNLM"/>
    </source>
</evidence>
<dbReference type="PANTHER" id="PTHR31465:SF15">
    <property type="entry name" value="LIPID TRANSPORTER ATNI-RELATED"/>
    <property type="match status" value="1"/>
</dbReference>
<feature type="transmembrane region" description="Helical" evidence="6">
    <location>
        <begin position="98"/>
        <end position="125"/>
    </location>
</feature>
<keyword evidence="2 6" id="KW-0812">Transmembrane</keyword>
<evidence type="ECO:0000256" key="2">
    <source>
        <dbReference type="ARBA" id="ARBA00022692"/>
    </source>
</evidence>
<evidence type="ECO:0000313" key="8">
    <source>
        <dbReference type="Proteomes" id="UP000309340"/>
    </source>
</evidence>
<keyword evidence="8" id="KW-1185">Reference proteome</keyword>
<evidence type="ECO:0000256" key="3">
    <source>
        <dbReference type="ARBA" id="ARBA00022989"/>
    </source>
</evidence>
<feature type="transmembrane region" description="Helical" evidence="6">
    <location>
        <begin position="25"/>
        <end position="44"/>
    </location>
</feature>
<organism evidence="7 8">
    <name type="scientific">Friedmanniomyces simplex</name>
    <dbReference type="NCBI Taxonomy" id="329884"/>
    <lineage>
        <taxon>Eukaryota</taxon>
        <taxon>Fungi</taxon>
        <taxon>Dikarya</taxon>
        <taxon>Ascomycota</taxon>
        <taxon>Pezizomycotina</taxon>
        <taxon>Dothideomycetes</taxon>
        <taxon>Dothideomycetidae</taxon>
        <taxon>Mycosphaerellales</taxon>
        <taxon>Teratosphaeriaceae</taxon>
        <taxon>Friedmanniomyces</taxon>
    </lineage>
</organism>
<feature type="region of interest" description="Disordered" evidence="5">
    <location>
        <begin position="282"/>
        <end position="321"/>
    </location>
</feature>
<reference evidence="7 8" key="1">
    <citation type="submission" date="2017-03" db="EMBL/GenBank/DDBJ databases">
        <title>Genomes of endolithic fungi from Antarctica.</title>
        <authorList>
            <person name="Coleine C."/>
            <person name="Masonjones S."/>
            <person name="Stajich J.E."/>
        </authorList>
    </citation>
    <scope>NUCLEOTIDE SEQUENCE [LARGE SCALE GENOMIC DNA]</scope>
    <source>
        <strain evidence="7 8">CCFEE 5184</strain>
    </source>
</reference>
<dbReference type="AlphaFoldDB" id="A0A4U0WT98"/>
<proteinExistence type="predicted"/>
<sequence length="321" mass="35692">MAQCKTITDPNTTWPPFCPNIAASYLYAILFGITAIAHLVQTFWTRKCIMQPANDMMYTLWFVLMLIAPIFTNAYVYMVMGRMVYNFTAKGSVGGIKAWRFGLIFVLLDVLAFLVQAGGAVIASGTGKSMNTIMMGLHIYMGGIGFQQLCILAFLALAARFHLNLRAQPVSAERSKAFRLLYVEYAVLLLITIRIIFRLAEYSNGLDSSIPEHEAYQYVLDSTPMLTALVLFNAVHPGFTMRGAESNLPARKERKAMKKAGERPTGRAGEYVMMGSKQDFTMQGRESEVETGLMPPSPPTGAYRYDVNNYSRSASPAEFRG</sequence>
<accession>A0A4U0WT98</accession>
<evidence type="ECO:0000313" key="7">
    <source>
        <dbReference type="EMBL" id="TKA66217.1"/>
    </source>
</evidence>
<evidence type="ECO:0000256" key="1">
    <source>
        <dbReference type="ARBA" id="ARBA00004141"/>
    </source>
</evidence>
<dbReference type="Pfam" id="PF04479">
    <property type="entry name" value="RTA1"/>
    <property type="match status" value="1"/>
</dbReference>
<dbReference type="OrthoDB" id="5384040at2759"/>
<evidence type="ECO:0000256" key="6">
    <source>
        <dbReference type="SAM" id="Phobius"/>
    </source>
</evidence>
<feature type="transmembrane region" description="Helical" evidence="6">
    <location>
        <begin position="56"/>
        <end position="78"/>
    </location>
</feature>
<evidence type="ECO:0000256" key="4">
    <source>
        <dbReference type="ARBA" id="ARBA00023136"/>
    </source>
</evidence>
<keyword evidence="3 6" id="KW-1133">Transmembrane helix</keyword>
<name>A0A4U0WT98_9PEZI</name>
<dbReference type="STRING" id="329884.A0A4U0WT98"/>
<keyword evidence="4 6" id="KW-0472">Membrane</keyword>
<dbReference type="PANTHER" id="PTHR31465">
    <property type="entry name" value="PROTEIN RTA1-RELATED"/>
    <property type="match status" value="1"/>
</dbReference>
<comment type="subcellular location">
    <subcellularLocation>
        <location evidence="1">Membrane</location>
        <topology evidence="1">Multi-pass membrane protein</topology>
    </subcellularLocation>
</comment>
<gene>
    <name evidence="7" type="ORF">B0A55_10228</name>
</gene>
<dbReference type="Proteomes" id="UP000309340">
    <property type="component" value="Unassembled WGS sequence"/>
</dbReference>
<feature type="transmembrane region" description="Helical" evidence="6">
    <location>
        <begin position="137"/>
        <end position="159"/>
    </location>
</feature>
<dbReference type="GO" id="GO:0016020">
    <property type="term" value="C:membrane"/>
    <property type="evidence" value="ECO:0007669"/>
    <property type="project" value="UniProtKB-SubCell"/>
</dbReference>
<evidence type="ECO:0000256" key="5">
    <source>
        <dbReference type="SAM" id="MobiDB-lite"/>
    </source>
</evidence>
<feature type="transmembrane region" description="Helical" evidence="6">
    <location>
        <begin position="179"/>
        <end position="197"/>
    </location>
</feature>
<protein>
    <recommendedName>
        <fullName evidence="9">RTA1 domain protein</fullName>
    </recommendedName>
</protein>
<dbReference type="InterPro" id="IPR007568">
    <property type="entry name" value="RTA1"/>
</dbReference>